<proteinExistence type="predicted"/>
<dbReference type="PANTHER" id="PTHR47079">
    <property type="entry name" value="REGULATOR OF G-PROTEIN SIGNALING PROTEIN-LIKE"/>
    <property type="match status" value="1"/>
</dbReference>
<feature type="region of interest" description="Disordered" evidence="1">
    <location>
        <begin position="397"/>
        <end position="417"/>
    </location>
</feature>
<keyword evidence="3" id="KW-1185">Reference proteome</keyword>
<evidence type="ECO:0008006" key="4">
    <source>
        <dbReference type="Google" id="ProtNLM"/>
    </source>
</evidence>
<dbReference type="EnsemblMetazoa" id="XM_019995242.1">
    <property type="protein sequence ID" value="XP_019850801.1"/>
    <property type="gene ID" value="LOC100638129"/>
</dbReference>
<feature type="region of interest" description="Disordered" evidence="1">
    <location>
        <begin position="753"/>
        <end position="774"/>
    </location>
</feature>
<sequence>MLLTGRGCSVLNGLSRWRCEEEGTRPGEGFTLSRTTTESFYHTMSLKLLMSTDQLLKEVFADYLKLPIFPVNLEYHMSHGNTGRLVDPSKANLDVWSSSIVQHNLFEWVESHRLPYFIKSEKYAELNFCRQLMKRRSITISYSQFKCFRSKLFNTKGGLHLELWLKLSQLFPPCFSDGTIVDHFDFKKLSITLRQYSSVMTELKMPLFPMYCGPLSKIKWVEYVLSQLLQRLADYWWLRSASYLCPSNHCTHERSLNASDVDFVGLTLLLENKVGYPFLDHLHREAADTEVIQYHVWEDIGHVLEQETHFELKKRSISACLGKYSSEVVKKLGLSSLLELKPDDDINKSLTDIRDKMMFSLRRKWTTYMHNDYESYCRCFPPRVQWKLLPQSMFPSPDPLLDNDDNEPNSSSPCHNKKQFVSRNISRGRRFICRPEVTLSMSDLGGTPLGAFPTPQAVEDFKSYLEDSYGAGSQEIVSFEVWLAILLHQKVPKGCKNYHAKKIYRDFLSPHSKVPLTLPKTLKKPLPRRPPSPVLRELQSSSFESFSDDLVDFLRILNSSVQSSRPTPDMILMHSFLEEDCMSFKELNHVEKKLYHFLENNIKEKTKKLKAFERFLLERGPMDCPALLFNSAQYWMEIHIFQSVVSGSDLYFLSKKFVALANRFLDTSSPPWVKIAISNDLATTLTDAALSFAESPNEEKFEALKELVSRSKATVFSHLVQFWVEFNEFYKSLPSSPSHSFLSTTCSIKARNSSSSSNDVLHPPTPPDNKTPAVLSYSRQDGLQWITLAAQIAAAETQA</sequence>
<name>A0A1X7V2Z2_AMPQE</name>
<evidence type="ECO:0000313" key="3">
    <source>
        <dbReference type="Proteomes" id="UP000007879"/>
    </source>
</evidence>
<dbReference type="AlphaFoldDB" id="A0A1X7V2Z2"/>
<organism evidence="2">
    <name type="scientific">Amphimedon queenslandica</name>
    <name type="common">Sponge</name>
    <dbReference type="NCBI Taxonomy" id="400682"/>
    <lineage>
        <taxon>Eukaryota</taxon>
        <taxon>Metazoa</taxon>
        <taxon>Porifera</taxon>
        <taxon>Demospongiae</taxon>
        <taxon>Heteroscleromorpha</taxon>
        <taxon>Haplosclerida</taxon>
        <taxon>Niphatidae</taxon>
        <taxon>Amphimedon</taxon>
    </lineage>
</organism>
<dbReference type="PANTHER" id="PTHR47079:SF1">
    <property type="entry name" value="REGULATOR OF G-PROTEIN SIGNALING PROTEIN-LIKE"/>
    <property type="match status" value="1"/>
</dbReference>
<dbReference type="InterPro" id="IPR053282">
    <property type="entry name" value="RGS_domain-containing"/>
</dbReference>
<protein>
    <recommendedName>
        <fullName evidence="4">RGS domain-containing protein</fullName>
    </recommendedName>
</protein>
<reference evidence="3" key="1">
    <citation type="journal article" date="2010" name="Nature">
        <title>The Amphimedon queenslandica genome and the evolution of animal complexity.</title>
        <authorList>
            <person name="Srivastava M."/>
            <person name="Simakov O."/>
            <person name="Chapman J."/>
            <person name="Fahey B."/>
            <person name="Gauthier M.E."/>
            <person name="Mitros T."/>
            <person name="Richards G.S."/>
            <person name="Conaco C."/>
            <person name="Dacre M."/>
            <person name="Hellsten U."/>
            <person name="Larroux C."/>
            <person name="Putnam N.H."/>
            <person name="Stanke M."/>
            <person name="Adamska M."/>
            <person name="Darling A."/>
            <person name="Degnan S.M."/>
            <person name="Oakley T.H."/>
            <person name="Plachetzki D.C."/>
            <person name="Zhai Y."/>
            <person name="Adamski M."/>
            <person name="Calcino A."/>
            <person name="Cummins S.F."/>
            <person name="Goodstein D.M."/>
            <person name="Harris C."/>
            <person name="Jackson D.J."/>
            <person name="Leys S.P."/>
            <person name="Shu S."/>
            <person name="Woodcroft B.J."/>
            <person name="Vervoort M."/>
            <person name="Kosik K.S."/>
            <person name="Manning G."/>
            <person name="Degnan B.M."/>
            <person name="Rokhsar D.S."/>
        </authorList>
    </citation>
    <scope>NUCLEOTIDE SEQUENCE [LARGE SCALE GENOMIC DNA]</scope>
</reference>
<reference evidence="2" key="2">
    <citation type="submission" date="2017-05" db="UniProtKB">
        <authorList>
            <consortium name="EnsemblMetazoa"/>
        </authorList>
    </citation>
    <scope>IDENTIFICATION</scope>
</reference>
<dbReference type="KEGG" id="aqu:100638129"/>
<evidence type="ECO:0000256" key="1">
    <source>
        <dbReference type="SAM" id="MobiDB-lite"/>
    </source>
</evidence>
<dbReference type="Proteomes" id="UP000007879">
    <property type="component" value="Unassembled WGS sequence"/>
</dbReference>
<accession>A0A1X7V2Z2</accession>
<gene>
    <name evidence="2" type="primary">100638129</name>
</gene>
<dbReference type="InParanoid" id="A0A1X7V2Z2"/>
<evidence type="ECO:0000313" key="2">
    <source>
        <dbReference type="EnsemblMetazoa" id="Aqu2.1.34620_001"/>
    </source>
</evidence>
<dbReference type="EnsemblMetazoa" id="Aqu2.1.34620_001">
    <property type="protein sequence ID" value="Aqu2.1.34620_001"/>
    <property type="gene ID" value="Aqu2.1.34620"/>
</dbReference>